<sequence length="207" mass="23552">MMPPPTYKLPNLTAIPITPETLSAEIKSTSILRVRLEQLSESVERELADEAKEELESYEAWIRSVSDGGSVNTESQEGTSIKDEQRAGVLDEINEIKFRRKYITNQLRLLSLQKSQEYVLPILPHPNSLLLFSLLFFYHDSWEEAKSSSTCLHRRKSQGAESRISKLQKYNEIKDIAQELMGLVADNRNVTVKTLYESGEFGVDADD</sequence>
<dbReference type="AlphaFoldDB" id="A0A084GGZ3"/>
<name>A0A084GGZ3_PSEDA</name>
<comment type="caution">
    <text evidence="4">The sequence shown here is derived from an EMBL/GenBank/DDBJ whole genome shotgun (WGS) entry which is preliminary data.</text>
</comment>
<evidence type="ECO:0000313" key="5">
    <source>
        <dbReference type="Proteomes" id="UP000028545"/>
    </source>
</evidence>
<evidence type="ECO:0000256" key="2">
    <source>
        <dbReference type="ARBA" id="ARBA00022763"/>
    </source>
</evidence>
<organism evidence="4 5">
    <name type="scientific">Pseudallescheria apiosperma</name>
    <name type="common">Scedosporium apiospermum</name>
    <dbReference type="NCBI Taxonomy" id="563466"/>
    <lineage>
        <taxon>Eukaryota</taxon>
        <taxon>Fungi</taxon>
        <taxon>Dikarya</taxon>
        <taxon>Ascomycota</taxon>
        <taxon>Pezizomycotina</taxon>
        <taxon>Sordariomycetes</taxon>
        <taxon>Hypocreomycetidae</taxon>
        <taxon>Microascales</taxon>
        <taxon>Microascaceae</taxon>
        <taxon>Scedosporium</taxon>
    </lineage>
</organism>
<dbReference type="PANTHER" id="PTHR28529">
    <property type="entry name" value="DNA REPAIR PROTEIN SWI5 HOMOLOG"/>
    <property type="match status" value="1"/>
</dbReference>
<gene>
    <name evidence="4" type="ORF">SAPIO_CDS0422</name>
</gene>
<dbReference type="RefSeq" id="XP_016646404.1">
    <property type="nucleotide sequence ID" value="XM_016783204.1"/>
</dbReference>
<evidence type="ECO:0000256" key="1">
    <source>
        <dbReference type="ARBA" id="ARBA00008060"/>
    </source>
</evidence>
<dbReference type="GO" id="GO:0034974">
    <property type="term" value="C:Swi5-Swi2 complex"/>
    <property type="evidence" value="ECO:0007669"/>
    <property type="project" value="TreeGrafter"/>
</dbReference>
<comment type="similarity">
    <text evidence="1">Belongs to the SWI5/SAE3 family.</text>
</comment>
<proteinExistence type="inferred from homology"/>
<dbReference type="GO" id="GO:0000709">
    <property type="term" value="P:meiotic joint molecule formation"/>
    <property type="evidence" value="ECO:0007669"/>
    <property type="project" value="TreeGrafter"/>
</dbReference>
<dbReference type="PANTHER" id="PTHR28529:SF2">
    <property type="entry name" value="DNA REPAIR PROTEIN SWI5 HOMOLOG"/>
    <property type="match status" value="1"/>
</dbReference>
<dbReference type="Proteomes" id="UP000028545">
    <property type="component" value="Unassembled WGS sequence"/>
</dbReference>
<dbReference type="GeneID" id="27718574"/>
<keyword evidence="3" id="KW-0234">DNA repair</keyword>
<evidence type="ECO:0000313" key="4">
    <source>
        <dbReference type="EMBL" id="KEZ46605.1"/>
    </source>
</evidence>
<dbReference type="HOGENOM" id="CLU_1327053_0_0_1"/>
<accession>A0A084GGZ3</accession>
<dbReference type="Pfam" id="PF07061">
    <property type="entry name" value="Swi5"/>
    <property type="match status" value="1"/>
</dbReference>
<reference evidence="4 5" key="1">
    <citation type="journal article" date="2014" name="Genome Announc.">
        <title>Draft genome sequence of the pathogenic fungus Scedosporium apiospermum.</title>
        <authorList>
            <person name="Vandeputte P."/>
            <person name="Ghamrawi S."/>
            <person name="Rechenmann M."/>
            <person name="Iltis A."/>
            <person name="Giraud S."/>
            <person name="Fleury M."/>
            <person name="Thornton C."/>
            <person name="Delhaes L."/>
            <person name="Meyer W."/>
            <person name="Papon N."/>
            <person name="Bouchara J.P."/>
        </authorList>
    </citation>
    <scope>NUCLEOTIDE SEQUENCE [LARGE SCALE GENOMIC DNA]</scope>
    <source>
        <strain evidence="4 5">IHEM 14462</strain>
    </source>
</reference>
<keyword evidence="2" id="KW-0227">DNA damage</keyword>
<dbReference type="VEuPathDB" id="FungiDB:SAPIO_CDS0422"/>
<dbReference type="GO" id="GO:0010772">
    <property type="term" value="P:meiotic DNA recombinase assembly involved in reciprocal meiotic recombination"/>
    <property type="evidence" value="ECO:0007669"/>
    <property type="project" value="TreeGrafter"/>
</dbReference>
<dbReference type="GO" id="GO:0032798">
    <property type="term" value="C:Swi5-Sfr1 complex"/>
    <property type="evidence" value="ECO:0007669"/>
    <property type="project" value="TreeGrafter"/>
</dbReference>
<evidence type="ECO:0000256" key="3">
    <source>
        <dbReference type="ARBA" id="ARBA00023204"/>
    </source>
</evidence>
<dbReference type="Gene3D" id="1.20.5.170">
    <property type="match status" value="1"/>
</dbReference>
<dbReference type="EMBL" id="JOWA01000022">
    <property type="protein sequence ID" value="KEZ46605.1"/>
    <property type="molecule type" value="Genomic_DNA"/>
</dbReference>
<dbReference type="KEGG" id="sapo:SAPIO_CDS0422"/>
<dbReference type="InterPro" id="IPR010760">
    <property type="entry name" value="DNA-repair_Swi5"/>
</dbReference>
<dbReference type="OrthoDB" id="255837at2759"/>
<protein>
    <submittedName>
        <fullName evidence="4">Uncharacterized protein</fullName>
    </submittedName>
</protein>
<keyword evidence="5" id="KW-1185">Reference proteome</keyword>